<name>A0A0U1KSJ3_9FIRM</name>
<evidence type="ECO:0000256" key="1">
    <source>
        <dbReference type="ARBA" id="ARBA00023125"/>
    </source>
</evidence>
<sequence length="200" mass="22070">MEKDTRDKLIEAGEKLFSAKGLAGVSIRELSQEAGANSALISYHFGGKESLYSAILEKQFSPIGILLDSVSGTKASPTEKIIKYAQGVAMVHGKMPFFTKFLMGEIISPSRFFEPLIQKYIHRVYGFLTNTIHEGIDCGEFRKDMDVNAAALALVGMLNFYFISRPISRRFVPDGTVQGENFVVQAVEIFLSGVKECGDK</sequence>
<dbReference type="PANTHER" id="PTHR30328:SF54">
    <property type="entry name" value="HTH-TYPE TRANSCRIPTIONAL REPRESSOR SCO4008"/>
    <property type="match status" value="1"/>
</dbReference>
<dbReference type="Pfam" id="PF09209">
    <property type="entry name" value="CecR_C"/>
    <property type="match status" value="1"/>
</dbReference>
<dbReference type="Pfam" id="PF00440">
    <property type="entry name" value="TetR_N"/>
    <property type="match status" value="1"/>
</dbReference>
<proteinExistence type="predicted"/>
<evidence type="ECO:0000256" key="2">
    <source>
        <dbReference type="PROSITE-ProRule" id="PRU00335"/>
    </source>
</evidence>
<dbReference type="Gene3D" id="1.10.10.60">
    <property type="entry name" value="Homeodomain-like"/>
    <property type="match status" value="1"/>
</dbReference>
<evidence type="ECO:0000313" key="4">
    <source>
        <dbReference type="EMBL" id="CQR70089.1"/>
    </source>
</evidence>
<dbReference type="PRINTS" id="PR00455">
    <property type="entry name" value="HTHTETR"/>
</dbReference>
<dbReference type="InterPro" id="IPR050109">
    <property type="entry name" value="HTH-type_TetR-like_transc_reg"/>
</dbReference>
<gene>
    <name evidence="4" type="ORF">SpAn4DRAFT_4601</name>
</gene>
<dbReference type="PANTHER" id="PTHR30328">
    <property type="entry name" value="TRANSCRIPTIONAL REPRESSOR"/>
    <property type="match status" value="1"/>
</dbReference>
<dbReference type="SUPFAM" id="SSF46689">
    <property type="entry name" value="Homeodomain-like"/>
    <property type="match status" value="1"/>
</dbReference>
<feature type="DNA-binding region" description="H-T-H motif" evidence="2">
    <location>
        <begin position="26"/>
        <end position="45"/>
    </location>
</feature>
<dbReference type="PROSITE" id="PS01081">
    <property type="entry name" value="HTH_TETR_1"/>
    <property type="match status" value="1"/>
</dbReference>
<accession>A0A0U1KSJ3</accession>
<dbReference type="InterPro" id="IPR023772">
    <property type="entry name" value="DNA-bd_HTH_TetR-type_CS"/>
</dbReference>
<dbReference type="PROSITE" id="PS50977">
    <property type="entry name" value="HTH_TETR_2"/>
    <property type="match status" value="1"/>
</dbReference>
<dbReference type="Gene3D" id="1.10.357.10">
    <property type="entry name" value="Tetracycline Repressor, domain 2"/>
    <property type="match status" value="1"/>
</dbReference>
<evidence type="ECO:0000313" key="5">
    <source>
        <dbReference type="Proteomes" id="UP000049855"/>
    </source>
</evidence>
<dbReference type="InterPro" id="IPR001647">
    <property type="entry name" value="HTH_TetR"/>
</dbReference>
<dbReference type="InterPro" id="IPR015292">
    <property type="entry name" value="Tscrpt_reg_YbiH_C"/>
</dbReference>
<feature type="domain" description="HTH tetR-type" evidence="3">
    <location>
        <begin position="3"/>
        <end position="63"/>
    </location>
</feature>
<dbReference type="Proteomes" id="UP000049855">
    <property type="component" value="Unassembled WGS sequence"/>
</dbReference>
<dbReference type="GO" id="GO:0006355">
    <property type="term" value="P:regulation of DNA-templated transcription"/>
    <property type="evidence" value="ECO:0007669"/>
    <property type="project" value="UniProtKB-ARBA"/>
</dbReference>
<dbReference type="SUPFAM" id="SSF48498">
    <property type="entry name" value="Tetracyclin repressor-like, C-terminal domain"/>
    <property type="match status" value="1"/>
</dbReference>
<dbReference type="InterPro" id="IPR036271">
    <property type="entry name" value="Tet_transcr_reg_TetR-rel_C_sf"/>
</dbReference>
<dbReference type="EMBL" id="CTRP01000002">
    <property type="protein sequence ID" value="CQR70089.1"/>
    <property type="molecule type" value="Genomic_DNA"/>
</dbReference>
<keyword evidence="1 2" id="KW-0238">DNA-binding</keyword>
<reference evidence="5" key="1">
    <citation type="submission" date="2015-03" db="EMBL/GenBank/DDBJ databases">
        <authorList>
            <person name="Nijsse Bart"/>
        </authorList>
    </citation>
    <scope>NUCLEOTIDE SEQUENCE [LARGE SCALE GENOMIC DNA]</scope>
</reference>
<keyword evidence="5" id="KW-1185">Reference proteome</keyword>
<protein>
    <submittedName>
        <fullName evidence="4">Transcriptional regulator, TetR family</fullName>
    </submittedName>
</protein>
<organism evidence="4 5">
    <name type="scientific">Sporomusa ovata</name>
    <dbReference type="NCBI Taxonomy" id="2378"/>
    <lineage>
        <taxon>Bacteria</taxon>
        <taxon>Bacillati</taxon>
        <taxon>Bacillota</taxon>
        <taxon>Negativicutes</taxon>
        <taxon>Selenomonadales</taxon>
        <taxon>Sporomusaceae</taxon>
        <taxon>Sporomusa</taxon>
    </lineage>
</organism>
<evidence type="ECO:0000259" key="3">
    <source>
        <dbReference type="PROSITE" id="PS50977"/>
    </source>
</evidence>
<dbReference type="RefSeq" id="WP_021170715.1">
    <property type="nucleotide sequence ID" value="NZ_CTRP01000002.1"/>
</dbReference>
<dbReference type="AlphaFoldDB" id="A0A0U1KSJ3"/>
<dbReference type="InterPro" id="IPR009057">
    <property type="entry name" value="Homeodomain-like_sf"/>
</dbReference>
<dbReference type="GO" id="GO:0003677">
    <property type="term" value="F:DNA binding"/>
    <property type="evidence" value="ECO:0007669"/>
    <property type="project" value="UniProtKB-UniRule"/>
</dbReference>